<dbReference type="InterPro" id="IPR016007">
    <property type="entry name" value="Alpha_rhamnosid"/>
</dbReference>
<reference evidence="2 3" key="1">
    <citation type="submission" date="2019-04" db="EMBL/GenBank/DDBJ databases">
        <title>Sphingobacterium olei sp. nov., isolated from oil-contaminated soil.</title>
        <authorList>
            <person name="Liu B."/>
        </authorList>
    </citation>
    <scope>NUCLEOTIDE SEQUENCE [LARGE SCALE GENOMIC DNA]</scope>
    <source>
        <strain evidence="2 3">HAL-9</strain>
    </source>
</reference>
<evidence type="ECO:0000313" key="2">
    <source>
        <dbReference type="EMBL" id="TJZ62000.1"/>
    </source>
</evidence>
<dbReference type="InterPro" id="IPR008928">
    <property type="entry name" value="6-hairpin_glycosidase_sf"/>
</dbReference>
<accession>A0A4U0P478</accession>
<gene>
    <name evidence="2" type="ORF">FAZ15_05670</name>
</gene>
<evidence type="ECO:0000313" key="3">
    <source>
        <dbReference type="Proteomes" id="UP000306808"/>
    </source>
</evidence>
<dbReference type="Proteomes" id="UP000306808">
    <property type="component" value="Unassembled WGS sequence"/>
</dbReference>
<organism evidence="2 3">
    <name type="scientific">Sphingobacterium olei</name>
    <dbReference type="NCBI Taxonomy" id="2571155"/>
    <lineage>
        <taxon>Bacteria</taxon>
        <taxon>Pseudomonadati</taxon>
        <taxon>Bacteroidota</taxon>
        <taxon>Sphingobacteriia</taxon>
        <taxon>Sphingobacteriales</taxon>
        <taxon>Sphingobacteriaceae</taxon>
        <taxon>Sphingobacterium</taxon>
    </lineage>
</organism>
<feature type="domain" description="Alpha-L-rhamnosidase C-terminal" evidence="1">
    <location>
        <begin position="10"/>
        <end position="82"/>
    </location>
</feature>
<dbReference type="OrthoDB" id="9761045at2"/>
<evidence type="ECO:0000259" key="1">
    <source>
        <dbReference type="Pfam" id="PF17390"/>
    </source>
</evidence>
<protein>
    <recommendedName>
        <fullName evidence="1">Alpha-L-rhamnosidase C-terminal domain-containing protein</fullName>
    </recommendedName>
</protein>
<dbReference type="Pfam" id="PF17390">
    <property type="entry name" value="Bac_rhamnosid_C"/>
    <property type="match status" value="1"/>
</dbReference>
<dbReference type="SUPFAM" id="SSF48208">
    <property type="entry name" value="Six-hairpin glycosidases"/>
    <property type="match status" value="1"/>
</dbReference>
<dbReference type="PANTHER" id="PTHR33307:SF6">
    <property type="entry name" value="ALPHA-RHAMNOSIDASE (EUROFUNG)-RELATED"/>
    <property type="match status" value="1"/>
</dbReference>
<name>A0A4U0P478_9SPHI</name>
<dbReference type="Gene3D" id="2.60.420.10">
    <property type="entry name" value="Maltose phosphorylase, domain 3"/>
    <property type="match status" value="1"/>
</dbReference>
<comment type="caution">
    <text evidence="2">The sequence shown here is derived from an EMBL/GenBank/DDBJ whole genome shotgun (WGS) entry which is preliminary data.</text>
</comment>
<sequence>MVYQALGGISVDEKKPGYRHVRISPQIPKGITWVKSTIDSPYGPVGVDWTLEQDKLRMQVAIPVGSSATVVAPDNMQLSKVNGKVRHGQSIKMENGIHHIEMTLHSVNH</sequence>
<dbReference type="GO" id="GO:0005975">
    <property type="term" value="P:carbohydrate metabolic process"/>
    <property type="evidence" value="ECO:0007669"/>
    <property type="project" value="InterPro"/>
</dbReference>
<keyword evidence="3" id="KW-1185">Reference proteome</keyword>
<dbReference type="RefSeq" id="WP_136900346.1">
    <property type="nucleotide sequence ID" value="NZ_SUME01000002.1"/>
</dbReference>
<dbReference type="PANTHER" id="PTHR33307">
    <property type="entry name" value="ALPHA-RHAMNOSIDASE (EUROFUNG)"/>
    <property type="match status" value="1"/>
</dbReference>
<dbReference type="EMBL" id="SUME01000002">
    <property type="protein sequence ID" value="TJZ62000.1"/>
    <property type="molecule type" value="Genomic_DNA"/>
</dbReference>
<proteinExistence type="predicted"/>
<dbReference type="InterPro" id="IPR035398">
    <property type="entry name" value="Bac_rhamnosid_C"/>
</dbReference>
<dbReference type="AlphaFoldDB" id="A0A4U0P478"/>